<sequence>MTTEATGQTITGVHTFDLPAVWISDIALWLRTVASRFALRQLTRADTKLHYVLAAVPMDITTDLSNILDSPPTEALISHISLSTQKLLQCLISEEDLGDRKPTQLLSCLDQPPDGQKFDGTMFKQLLSSSCPPLRKQKRYSTPTIAKANSEARKFQLFPPRNPNNQLPLPCQWCQRKCRAKIGLIRPTDASQFTSAPPRSSINKPCGAAVVLSPASTTICASTSATTPAITTSANNLDAPSNIKLTIANTSDVDSIPTCPHCTRTFTSRISLVDHLRSYHTETDEPVPGSHRA</sequence>
<dbReference type="PANTHER" id="PTHR33327">
    <property type="entry name" value="ENDONUCLEASE"/>
    <property type="match status" value="1"/>
</dbReference>
<dbReference type="PANTHER" id="PTHR33327:SF3">
    <property type="entry name" value="RNA-DIRECTED DNA POLYMERASE"/>
    <property type="match status" value="1"/>
</dbReference>
<feature type="domain" description="C2H2-type" evidence="2">
    <location>
        <begin position="257"/>
        <end position="285"/>
    </location>
</feature>
<name>A0A183T9S8_SCHSO</name>
<evidence type="ECO:0000313" key="3">
    <source>
        <dbReference type="EMBL" id="VDL99611.1"/>
    </source>
</evidence>
<evidence type="ECO:0000259" key="2">
    <source>
        <dbReference type="PROSITE" id="PS50157"/>
    </source>
</evidence>
<dbReference type="InterPro" id="IPR013087">
    <property type="entry name" value="Znf_C2H2_type"/>
</dbReference>
<dbReference type="PROSITE" id="PS00028">
    <property type="entry name" value="ZINC_FINGER_C2H2_1"/>
    <property type="match status" value="1"/>
</dbReference>
<dbReference type="EMBL" id="UYSU01037915">
    <property type="protein sequence ID" value="VDL99611.1"/>
    <property type="molecule type" value="Genomic_DNA"/>
</dbReference>
<dbReference type="AlphaFoldDB" id="A0A183T9S8"/>
<keyword evidence="1" id="KW-0479">Metal-binding</keyword>
<dbReference type="Proteomes" id="UP000275846">
    <property type="component" value="Unassembled WGS sequence"/>
</dbReference>
<dbReference type="OrthoDB" id="6251906at2759"/>
<evidence type="ECO:0000256" key="1">
    <source>
        <dbReference type="PROSITE-ProRule" id="PRU00042"/>
    </source>
</evidence>
<proteinExistence type="predicted"/>
<keyword evidence="1" id="KW-0863">Zinc-finger</keyword>
<dbReference type="GO" id="GO:0008270">
    <property type="term" value="F:zinc ion binding"/>
    <property type="evidence" value="ECO:0007669"/>
    <property type="project" value="UniProtKB-KW"/>
</dbReference>
<accession>A0A183T9S8</accession>
<evidence type="ECO:0000313" key="4">
    <source>
        <dbReference type="Proteomes" id="UP000275846"/>
    </source>
</evidence>
<dbReference type="WBParaSite" id="SSLN_0001372901-mRNA-1">
    <property type="protein sequence ID" value="SSLN_0001372901-mRNA-1"/>
    <property type="gene ID" value="SSLN_0001372901"/>
</dbReference>
<reference evidence="5" key="1">
    <citation type="submission" date="2016-06" db="UniProtKB">
        <authorList>
            <consortium name="WormBaseParasite"/>
        </authorList>
    </citation>
    <scope>IDENTIFICATION</scope>
</reference>
<dbReference type="InterPro" id="IPR055469">
    <property type="entry name" value="DUF7041"/>
</dbReference>
<protein>
    <submittedName>
        <fullName evidence="5">C2H2-type domain-containing protein</fullName>
    </submittedName>
</protein>
<dbReference type="PROSITE" id="PS50157">
    <property type="entry name" value="ZINC_FINGER_C2H2_2"/>
    <property type="match status" value="1"/>
</dbReference>
<dbReference type="SMART" id="SM00355">
    <property type="entry name" value="ZnF_C2H2"/>
    <property type="match status" value="1"/>
</dbReference>
<reference evidence="3 4" key="2">
    <citation type="submission" date="2018-11" db="EMBL/GenBank/DDBJ databases">
        <authorList>
            <consortium name="Pathogen Informatics"/>
        </authorList>
    </citation>
    <scope>NUCLEOTIDE SEQUENCE [LARGE SCALE GENOMIC DNA]</scope>
    <source>
        <strain evidence="3 4">NST_G2</strain>
    </source>
</reference>
<organism evidence="5">
    <name type="scientific">Schistocephalus solidus</name>
    <name type="common">Tapeworm</name>
    <dbReference type="NCBI Taxonomy" id="70667"/>
    <lineage>
        <taxon>Eukaryota</taxon>
        <taxon>Metazoa</taxon>
        <taxon>Spiralia</taxon>
        <taxon>Lophotrochozoa</taxon>
        <taxon>Platyhelminthes</taxon>
        <taxon>Cestoda</taxon>
        <taxon>Eucestoda</taxon>
        <taxon>Diphyllobothriidea</taxon>
        <taxon>Diphyllobothriidae</taxon>
        <taxon>Schistocephalus</taxon>
    </lineage>
</organism>
<evidence type="ECO:0000313" key="5">
    <source>
        <dbReference type="WBParaSite" id="SSLN_0001372901-mRNA-1"/>
    </source>
</evidence>
<dbReference type="Pfam" id="PF23055">
    <property type="entry name" value="DUF7041"/>
    <property type="match status" value="1"/>
</dbReference>
<keyword evidence="4" id="KW-1185">Reference proteome</keyword>
<keyword evidence="1" id="KW-0862">Zinc</keyword>
<gene>
    <name evidence="3" type="ORF">SSLN_LOCUS13226</name>
</gene>